<dbReference type="CDD" id="cd02440">
    <property type="entry name" value="AdoMet_MTases"/>
    <property type="match status" value="1"/>
</dbReference>
<dbReference type="Gene3D" id="1.10.10.10">
    <property type="entry name" value="Winged helix-like DNA-binding domain superfamily/Winged helix DNA-binding domain"/>
    <property type="match status" value="1"/>
</dbReference>
<evidence type="ECO:0000313" key="2">
    <source>
        <dbReference type="EMBL" id="WTW68120.1"/>
    </source>
</evidence>
<dbReference type="SUPFAM" id="SSF46785">
    <property type="entry name" value="Winged helix' DNA-binding domain"/>
    <property type="match status" value="1"/>
</dbReference>
<evidence type="ECO:0000259" key="1">
    <source>
        <dbReference type="Pfam" id="PF13649"/>
    </source>
</evidence>
<keyword evidence="2" id="KW-0489">Methyltransferase</keyword>
<reference evidence="2" key="1">
    <citation type="submission" date="2022-10" db="EMBL/GenBank/DDBJ databases">
        <title>The complete genomes of actinobacterial strains from the NBC collection.</title>
        <authorList>
            <person name="Joergensen T.S."/>
            <person name="Alvarez Arevalo M."/>
            <person name="Sterndorff E.B."/>
            <person name="Faurdal D."/>
            <person name="Vuksanovic O."/>
            <person name="Mourched A.-S."/>
            <person name="Charusanti P."/>
            <person name="Shaw S."/>
            <person name="Blin K."/>
            <person name="Weber T."/>
        </authorList>
    </citation>
    <scope>NUCLEOTIDE SEQUENCE</scope>
    <source>
        <strain evidence="2">NBC_00008</strain>
    </source>
</reference>
<dbReference type="InterPro" id="IPR041698">
    <property type="entry name" value="Methyltransf_25"/>
</dbReference>
<organism evidence="2">
    <name type="scientific">Streptomyces sp. NBC_00008</name>
    <dbReference type="NCBI Taxonomy" id="2903610"/>
    <lineage>
        <taxon>Bacteria</taxon>
        <taxon>Bacillati</taxon>
        <taxon>Actinomycetota</taxon>
        <taxon>Actinomycetes</taxon>
        <taxon>Kitasatosporales</taxon>
        <taxon>Streptomycetaceae</taxon>
        <taxon>Streptomyces</taxon>
    </lineage>
</organism>
<dbReference type="InterPro" id="IPR036390">
    <property type="entry name" value="WH_DNA-bd_sf"/>
</dbReference>
<dbReference type="Gene3D" id="3.40.50.150">
    <property type="entry name" value="Vaccinia Virus protein VP39"/>
    <property type="match status" value="1"/>
</dbReference>
<name>A0AAU2VKN7_9ACTN</name>
<gene>
    <name evidence="2" type="ORF">OG398_07495</name>
</gene>
<dbReference type="GO" id="GO:0008168">
    <property type="term" value="F:methyltransferase activity"/>
    <property type="evidence" value="ECO:0007669"/>
    <property type="project" value="UniProtKB-KW"/>
</dbReference>
<dbReference type="GO" id="GO:0032259">
    <property type="term" value="P:methylation"/>
    <property type="evidence" value="ECO:0007669"/>
    <property type="project" value="UniProtKB-KW"/>
</dbReference>
<keyword evidence="2" id="KW-0808">Transferase</keyword>
<feature type="domain" description="Methyltransferase" evidence="1">
    <location>
        <begin position="176"/>
        <end position="268"/>
    </location>
</feature>
<dbReference type="InterPro" id="IPR029063">
    <property type="entry name" value="SAM-dependent_MTases_sf"/>
</dbReference>
<sequence>MTGTARPSSPLPPARLPDVDSGFEQRLIDGIRPIGELFLAHGLHHLFSSGVFDRLTATNSPVAVDDLAAGLGLIPERLAGLLAYLANEGIVTLEDGRAALTPRATAYAEFRSWYTFLVGGYAGTAGQIGDALRLGAPPCTRNGRDVGVGSTEIARFDGMPMTQTLLEDADVRPRTILDLGCGDGRYLVDMCRRMPGVRAWGAEPDAGAFEQAQELVKSEGLADRVELVHAGAEKFLAAPPPGCAPDLLVFGYVLQEILGQQDRGTVVDLLRSVVDTFPDIHIAVIEVDHAIADPAVMRHGLARNFWNIYYLVHYFTNQRLESRAFWEDVFDEAGLHRLGQVTTPVQADSTGVELGYLLSGGRSGA</sequence>
<dbReference type="InterPro" id="IPR036388">
    <property type="entry name" value="WH-like_DNA-bd_sf"/>
</dbReference>
<dbReference type="Pfam" id="PF13649">
    <property type="entry name" value="Methyltransf_25"/>
    <property type="match status" value="1"/>
</dbReference>
<dbReference type="AlphaFoldDB" id="A0AAU2VKN7"/>
<accession>A0AAU2VKN7</accession>
<protein>
    <submittedName>
        <fullName evidence="2">Methyltransferase domain-containing protein</fullName>
    </submittedName>
</protein>
<proteinExistence type="predicted"/>
<dbReference type="EMBL" id="CP108313">
    <property type="protein sequence ID" value="WTW68120.1"/>
    <property type="molecule type" value="Genomic_DNA"/>
</dbReference>
<dbReference type="SUPFAM" id="SSF53335">
    <property type="entry name" value="S-adenosyl-L-methionine-dependent methyltransferases"/>
    <property type="match status" value="1"/>
</dbReference>